<dbReference type="GO" id="GO:0006508">
    <property type="term" value="P:proteolysis"/>
    <property type="evidence" value="ECO:0007669"/>
    <property type="project" value="UniProtKB-KW"/>
</dbReference>
<dbReference type="GeneID" id="96008854"/>
<keyword evidence="2" id="KW-0645">Protease</keyword>
<dbReference type="Proteomes" id="UP000803884">
    <property type="component" value="Unassembled WGS sequence"/>
</dbReference>
<keyword evidence="4" id="KW-0788">Thiol protease</keyword>
<evidence type="ECO:0000313" key="6">
    <source>
        <dbReference type="Proteomes" id="UP000803884"/>
    </source>
</evidence>
<accession>A0AB34KGT3</accession>
<dbReference type="PANTHER" id="PTHR23402">
    <property type="entry name" value="PROTEASE FAMILY C15 PYROGLUTAMYL-PEPTIDASE I-RELATED"/>
    <property type="match status" value="1"/>
</dbReference>
<comment type="similarity">
    <text evidence="1">Belongs to the peptidase C15 family.</text>
</comment>
<evidence type="ECO:0008006" key="7">
    <source>
        <dbReference type="Google" id="ProtNLM"/>
    </source>
</evidence>
<dbReference type="SUPFAM" id="SSF53182">
    <property type="entry name" value="Pyrrolidone carboxyl peptidase (pyroglutamate aminopeptidase)"/>
    <property type="match status" value="1"/>
</dbReference>
<comment type="caution">
    <text evidence="5">The sequence shown here is derived from an EMBL/GenBank/DDBJ whole genome shotgun (WGS) entry which is preliminary data.</text>
</comment>
<dbReference type="RefSeq" id="XP_069227054.1">
    <property type="nucleotide sequence ID" value="XM_069376016.1"/>
</dbReference>
<name>A0AB34KGT3_9PEZI</name>
<sequence length="250" mass="27659">MGSAGPGEQEVVTILVTGFGPFQDLYPVNPSYEITKRLPALLPQLPGHATTIRIITHPDPIRVSYTAVRDLVPALLSSYVDTVDLVLHIGMASGRAHYTLERLGHRDGYSKNPDVDGERLAPDAGLRDFGDCKHILTTTLEYDEVLAGWEANLREGAADGKAVVRVEESNDPGHYLCDYIYFNSLAWFARRNQKLTDGKVEDRPVLFLHVPAESDEETLKRGVGATTALLRSMADSWSVSKRYQKTIHVS</sequence>
<dbReference type="Pfam" id="PF01470">
    <property type="entry name" value="Peptidase_C15"/>
    <property type="match status" value="1"/>
</dbReference>
<evidence type="ECO:0000256" key="1">
    <source>
        <dbReference type="ARBA" id="ARBA00006641"/>
    </source>
</evidence>
<dbReference type="AlphaFoldDB" id="A0AB34KGT3"/>
<dbReference type="EMBL" id="JAAQHG020000030">
    <property type="protein sequence ID" value="KAL1583948.1"/>
    <property type="molecule type" value="Genomic_DNA"/>
</dbReference>
<dbReference type="InterPro" id="IPR036440">
    <property type="entry name" value="Peptidase_C15-like_sf"/>
</dbReference>
<gene>
    <name evidence="5" type="ORF">WHR41_07411</name>
</gene>
<proteinExistence type="inferred from homology"/>
<dbReference type="PANTHER" id="PTHR23402:SF1">
    <property type="entry name" value="PYROGLUTAMYL-PEPTIDASE I"/>
    <property type="match status" value="1"/>
</dbReference>
<reference evidence="5 6" key="1">
    <citation type="journal article" date="2020" name="Microbiol. Resour. Announc.">
        <title>Draft Genome Sequence of a Cladosporium Species Isolated from the Mesophotic Ascidian Didemnum maculosum.</title>
        <authorList>
            <person name="Gioti A."/>
            <person name="Siaperas R."/>
            <person name="Nikolaivits E."/>
            <person name="Le Goff G."/>
            <person name="Ouazzani J."/>
            <person name="Kotoulas G."/>
            <person name="Topakas E."/>
        </authorList>
    </citation>
    <scope>NUCLEOTIDE SEQUENCE [LARGE SCALE GENOMIC DNA]</scope>
    <source>
        <strain evidence="5 6">TM138-S3</strain>
    </source>
</reference>
<keyword evidence="3" id="KW-0378">Hydrolase</keyword>
<dbReference type="Gene3D" id="3.40.630.20">
    <property type="entry name" value="Peptidase C15, pyroglutamyl peptidase I-like"/>
    <property type="match status" value="1"/>
</dbReference>
<keyword evidence="6" id="KW-1185">Reference proteome</keyword>
<organism evidence="5 6">
    <name type="scientific">Cladosporium halotolerans</name>
    <dbReference type="NCBI Taxonomy" id="1052096"/>
    <lineage>
        <taxon>Eukaryota</taxon>
        <taxon>Fungi</taxon>
        <taxon>Dikarya</taxon>
        <taxon>Ascomycota</taxon>
        <taxon>Pezizomycotina</taxon>
        <taxon>Dothideomycetes</taxon>
        <taxon>Dothideomycetidae</taxon>
        <taxon>Cladosporiales</taxon>
        <taxon>Cladosporiaceae</taxon>
        <taxon>Cladosporium</taxon>
    </lineage>
</organism>
<dbReference type="GO" id="GO:0008234">
    <property type="term" value="F:cysteine-type peptidase activity"/>
    <property type="evidence" value="ECO:0007669"/>
    <property type="project" value="UniProtKB-KW"/>
</dbReference>
<dbReference type="InterPro" id="IPR016125">
    <property type="entry name" value="Peptidase_C15-like"/>
</dbReference>
<evidence type="ECO:0000256" key="3">
    <source>
        <dbReference type="ARBA" id="ARBA00022801"/>
    </source>
</evidence>
<evidence type="ECO:0000256" key="4">
    <source>
        <dbReference type="ARBA" id="ARBA00022807"/>
    </source>
</evidence>
<evidence type="ECO:0000256" key="2">
    <source>
        <dbReference type="ARBA" id="ARBA00022670"/>
    </source>
</evidence>
<evidence type="ECO:0000313" key="5">
    <source>
        <dbReference type="EMBL" id="KAL1583948.1"/>
    </source>
</evidence>
<protein>
    <recommendedName>
        <fullName evidence="7">Peptidase C15, pyroglutamyl peptidase I-like protein</fullName>
    </recommendedName>
</protein>